<dbReference type="Proteomes" id="UP001595826">
    <property type="component" value="Unassembled WGS sequence"/>
</dbReference>
<dbReference type="EMBL" id="JBHSCY010000002">
    <property type="protein sequence ID" value="MFC4269246.1"/>
    <property type="molecule type" value="Genomic_DNA"/>
</dbReference>
<dbReference type="InterPro" id="IPR036034">
    <property type="entry name" value="PDZ_sf"/>
</dbReference>
<feature type="domain" description="Tail specific protease" evidence="1">
    <location>
        <begin position="192"/>
        <end position="406"/>
    </location>
</feature>
<accession>A0ABV8RAB1</accession>
<dbReference type="InterPro" id="IPR029045">
    <property type="entry name" value="ClpP/crotonase-like_dom_sf"/>
</dbReference>
<sequence length="494" mass="56140">MHKKPFFIISLIFLFFSCEKTDLNLNDSSTNDQVNFFVWRGLNTYYLWQKEVPDLADDRFSNLNDLYSYFRNYNTPNDVFYDLLYQYPTIDRFSWIVDDYVALENSFLGVNVTNGMEFGLVRYLDDRSKLFGYVRYVVPNSDAEDKGVLRGMIFNKVDGLQLTESNYQGLLFGSVTNYTIELADYNSGNPVSNTTTINLTKSEIEENPIKIQKVFKEGNKNIGYLMYNQFARNYNSQLNAAFDNFKSENIDELIVDLRYNSGGSTNTATYLGSMITGQFNNQLYSKEQWNAKVTNALPNDRFINNFTSEIRSFDNSGNLIAQESIESLGLSKVYFIVTGSSASASELVINSLSAYIDVKLVGTKTVGKQVGSVTLYDADNWAKNGTNFNNNHTYALQPIVFEIFNKDNQNYPNGIIPGTTLPGIQIGEDFGNLGVLGDRNEPLLSRTIEYILTGSKTLPRKNYSNFEEIYNSKLASPASDKLYIDFNSRKLKIK</sequence>
<dbReference type="PANTHER" id="PTHR32060:SF30">
    <property type="entry name" value="CARBOXY-TERMINAL PROCESSING PROTEASE CTPA"/>
    <property type="match status" value="1"/>
</dbReference>
<dbReference type="InterPro" id="IPR005151">
    <property type="entry name" value="Tail-specific_protease"/>
</dbReference>
<keyword evidence="3" id="KW-1185">Reference proteome</keyword>
<dbReference type="SUPFAM" id="SSF52096">
    <property type="entry name" value="ClpP/crotonase"/>
    <property type="match status" value="1"/>
</dbReference>
<dbReference type="Gene3D" id="2.30.42.10">
    <property type="match status" value="1"/>
</dbReference>
<name>A0ABV8RAB1_9FLAO</name>
<protein>
    <submittedName>
        <fullName evidence="2">S41 family peptidase</fullName>
    </submittedName>
</protein>
<dbReference type="Pfam" id="PF18294">
    <property type="entry name" value="Pept_S41_N"/>
    <property type="match status" value="1"/>
</dbReference>
<dbReference type="Gene3D" id="3.30.750.170">
    <property type="match status" value="1"/>
</dbReference>
<dbReference type="PROSITE" id="PS51257">
    <property type="entry name" value="PROKAR_LIPOPROTEIN"/>
    <property type="match status" value="1"/>
</dbReference>
<evidence type="ECO:0000313" key="3">
    <source>
        <dbReference type="Proteomes" id="UP001595826"/>
    </source>
</evidence>
<evidence type="ECO:0000313" key="2">
    <source>
        <dbReference type="EMBL" id="MFC4269246.1"/>
    </source>
</evidence>
<dbReference type="Gene3D" id="3.90.226.10">
    <property type="entry name" value="2-enoyl-CoA Hydratase, Chain A, domain 1"/>
    <property type="match status" value="1"/>
</dbReference>
<gene>
    <name evidence="2" type="ORF">ACFOWD_10040</name>
</gene>
<dbReference type="PANTHER" id="PTHR32060">
    <property type="entry name" value="TAIL-SPECIFIC PROTEASE"/>
    <property type="match status" value="1"/>
</dbReference>
<reference evidence="3" key="1">
    <citation type="journal article" date="2019" name="Int. J. Syst. Evol. Microbiol.">
        <title>The Global Catalogue of Microorganisms (GCM) 10K type strain sequencing project: providing services to taxonomists for standard genome sequencing and annotation.</title>
        <authorList>
            <consortium name="The Broad Institute Genomics Platform"/>
            <consortium name="The Broad Institute Genome Sequencing Center for Infectious Disease"/>
            <person name="Wu L."/>
            <person name="Ma J."/>
        </authorList>
    </citation>
    <scope>NUCLEOTIDE SEQUENCE [LARGE SCALE GENOMIC DNA]</scope>
    <source>
        <strain evidence="3">CECT 8655</strain>
    </source>
</reference>
<dbReference type="Pfam" id="PF03572">
    <property type="entry name" value="Peptidase_S41"/>
    <property type="match status" value="1"/>
</dbReference>
<dbReference type="SMART" id="SM00245">
    <property type="entry name" value="TSPc"/>
    <property type="match status" value="1"/>
</dbReference>
<dbReference type="InterPro" id="IPR041613">
    <property type="entry name" value="Pept_S41_N"/>
</dbReference>
<proteinExistence type="predicted"/>
<dbReference type="RefSeq" id="WP_377410246.1">
    <property type="nucleotide sequence ID" value="NZ_JBHSCY010000002.1"/>
</dbReference>
<evidence type="ECO:0000259" key="1">
    <source>
        <dbReference type="SMART" id="SM00245"/>
    </source>
</evidence>
<comment type="caution">
    <text evidence="2">The sequence shown here is derived from an EMBL/GenBank/DDBJ whole genome shotgun (WGS) entry which is preliminary data.</text>
</comment>
<dbReference type="CDD" id="cd07561">
    <property type="entry name" value="Peptidase_S41_CPP_like"/>
    <property type="match status" value="1"/>
</dbReference>
<organism evidence="2 3">
    <name type="scientific">Polaribacter marinivivus</name>
    <dbReference type="NCBI Taxonomy" id="1524260"/>
    <lineage>
        <taxon>Bacteria</taxon>
        <taxon>Pseudomonadati</taxon>
        <taxon>Bacteroidota</taxon>
        <taxon>Flavobacteriia</taxon>
        <taxon>Flavobacteriales</taxon>
        <taxon>Flavobacteriaceae</taxon>
    </lineage>
</organism>